<protein>
    <submittedName>
        <fullName evidence="2">Uncharacterized protein</fullName>
    </submittedName>
</protein>
<dbReference type="Proteomes" id="UP000011586">
    <property type="component" value="Unassembled WGS sequence"/>
</dbReference>
<name>M0EIY0_9EURY</name>
<proteinExistence type="predicted"/>
<reference evidence="2 3" key="1">
    <citation type="journal article" date="2014" name="PLoS Genet.">
        <title>Phylogenetically driven sequencing of extremely halophilic archaea reveals strategies for static and dynamic osmo-response.</title>
        <authorList>
            <person name="Becker E.A."/>
            <person name="Seitzer P.M."/>
            <person name="Tritt A."/>
            <person name="Larsen D."/>
            <person name="Krusor M."/>
            <person name="Yao A.I."/>
            <person name="Wu D."/>
            <person name="Madern D."/>
            <person name="Eisen J.A."/>
            <person name="Darling A.E."/>
            <person name="Facciotti M.T."/>
        </authorList>
    </citation>
    <scope>NUCLEOTIDE SEQUENCE [LARGE SCALE GENOMIC DNA]</scope>
    <source>
        <strain evidence="2 3">DSM 19288</strain>
    </source>
</reference>
<dbReference type="STRING" id="1227465.C463_04159"/>
<sequence length="386" mass="43638">MMTDAAVPVTQSTVESFTARYLQSIGCQIDIRDNEWQVTIPEDVETSLTKGTHDLLCDTVRDPDGERDLLNPESSFFQSILDDASGRVPLGSIKVDTTDTDILVPDWLKESSVSVSDIDFTPYYDRSALVILFQVSVETVSEYQQEFLRSIGIDTRSNEILPNLDETFLTLTQSEAATVTSGEFTMEPKQAERLVDVSREPLLSDIQPQIDEIHQEASRAADAELEEYRQLQRQREEEFETKITRLRSKIGELNESIENKNQTERVEALKERRECKSKLEEVETELKALRRRREHGYPDQQHKIRERHGLEVVVTPVTITEVEYERGDVEFKLTDRDSTVSLTVGYGSGVGVTEEIDCDTCNQSLSGENPLWSITNGIQCGSCGGE</sequence>
<evidence type="ECO:0000256" key="1">
    <source>
        <dbReference type="SAM" id="Coils"/>
    </source>
</evidence>
<organism evidence="2 3">
    <name type="scientific">Halorubrum californiense DSM 19288</name>
    <dbReference type="NCBI Taxonomy" id="1227465"/>
    <lineage>
        <taxon>Archaea</taxon>
        <taxon>Methanobacteriati</taxon>
        <taxon>Methanobacteriota</taxon>
        <taxon>Stenosarchaea group</taxon>
        <taxon>Halobacteria</taxon>
        <taxon>Halobacteriales</taxon>
        <taxon>Haloferacaceae</taxon>
        <taxon>Halorubrum</taxon>
    </lineage>
</organism>
<comment type="caution">
    <text evidence="2">The sequence shown here is derived from an EMBL/GenBank/DDBJ whole genome shotgun (WGS) entry which is preliminary data.</text>
</comment>
<feature type="coiled-coil region" evidence="1">
    <location>
        <begin position="214"/>
        <end position="292"/>
    </location>
</feature>
<dbReference type="AlphaFoldDB" id="M0EIY0"/>
<gene>
    <name evidence="2" type="ORF">C463_04159</name>
</gene>
<evidence type="ECO:0000313" key="2">
    <source>
        <dbReference type="EMBL" id="ELZ46374.1"/>
    </source>
</evidence>
<keyword evidence="3" id="KW-1185">Reference proteome</keyword>
<keyword evidence="1" id="KW-0175">Coiled coil</keyword>
<accession>M0EIY0</accession>
<evidence type="ECO:0000313" key="3">
    <source>
        <dbReference type="Proteomes" id="UP000011586"/>
    </source>
</evidence>
<dbReference type="EMBL" id="AOJK01000021">
    <property type="protein sequence ID" value="ELZ46374.1"/>
    <property type="molecule type" value="Genomic_DNA"/>
</dbReference>